<comment type="subcellular location">
    <subcellularLocation>
        <location evidence="1">Membrane</location>
        <topology evidence="1">Multi-pass membrane protein</topology>
    </subcellularLocation>
</comment>
<feature type="transmembrane region" description="Helical" evidence="5">
    <location>
        <begin position="154"/>
        <end position="173"/>
    </location>
</feature>
<name>A0A0N5C322_STREA</name>
<dbReference type="SUPFAM" id="SSF103473">
    <property type="entry name" value="MFS general substrate transporter"/>
    <property type="match status" value="1"/>
</dbReference>
<keyword evidence="7" id="KW-1185">Reference proteome</keyword>
<dbReference type="InterPro" id="IPR036259">
    <property type="entry name" value="MFS_trans_sf"/>
</dbReference>
<accession>A0A0N5C322</accession>
<dbReference type="InterPro" id="IPR020846">
    <property type="entry name" value="MFS_dom"/>
</dbReference>
<dbReference type="AlphaFoldDB" id="A0A0N5C322"/>
<evidence type="ECO:0000313" key="8">
    <source>
        <dbReference type="WBParaSite" id="SPAL_0001237700.1"/>
    </source>
</evidence>
<protein>
    <submittedName>
        <fullName evidence="8">MFS domain-containing protein</fullName>
    </submittedName>
</protein>
<keyword evidence="3 5" id="KW-1133">Transmembrane helix</keyword>
<organism evidence="7 8">
    <name type="scientific">Strongyloides papillosus</name>
    <name type="common">Intestinal threadworm</name>
    <dbReference type="NCBI Taxonomy" id="174720"/>
    <lineage>
        <taxon>Eukaryota</taxon>
        <taxon>Metazoa</taxon>
        <taxon>Ecdysozoa</taxon>
        <taxon>Nematoda</taxon>
        <taxon>Chromadorea</taxon>
        <taxon>Rhabditida</taxon>
        <taxon>Tylenchina</taxon>
        <taxon>Panagrolaimomorpha</taxon>
        <taxon>Strongyloidoidea</taxon>
        <taxon>Strongyloididae</taxon>
        <taxon>Strongyloides</taxon>
    </lineage>
</organism>
<feature type="transmembrane region" description="Helical" evidence="5">
    <location>
        <begin position="124"/>
        <end position="147"/>
    </location>
</feature>
<evidence type="ECO:0000259" key="6">
    <source>
        <dbReference type="PROSITE" id="PS50850"/>
    </source>
</evidence>
<feature type="transmembrane region" description="Helical" evidence="5">
    <location>
        <begin position="75"/>
        <end position="104"/>
    </location>
</feature>
<dbReference type="Proteomes" id="UP000046392">
    <property type="component" value="Unplaced"/>
</dbReference>
<evidence type="ECO:0000256" key="5">
    <source>
        <dbReference type="SAM" id="Phobius"/>
    </source>
</evidence>
<dbReference type="WBParaSite" id="SPAL_0001237700.1">
    <property type="protein sequence ID" value="SPAL_0001237700.1"/>
    <property type="gene ID" value="SPAL_0001237700"/>
</dbReference>
<sequence>MTNDNISLENYNNDPCLGDDNELFDETTLPSTTKSLLKDSDTSVTLDFMESYNKKSDTICEEILEKLGSFNPYSLFIMLTMATLWGLAAMNLMISAFLVDPIYAQNSSNSIFSTFNLTDNNSHLATLFSSSFMFGSMFGGAIVPVLADYFGRQINVAWCTFIIGAAGCVISFVDKYYLILVLRFIQGFAFHGTISTNWVLSYESVSVQIRSFSALVFGVLWVVGYCIIAPLAYYFTNWRYLCFFTALPSLVFSFIIFLSIPESLNFLISKKKMKEIKMWLKNNKKFRKLFGKVDFPNIDNLLRAIPTCQDEPSLQNQETLSVGERMVKFFKTQKLLLLYIFIFTFIWATDTVIYYVLSFFSTNLSGNMYINYILSGLIECPSYLVVPLFLDYLGRRGLTFLMHFITAIALFLGVMIGQDQHIIYLLIWLIGKFCISCTFTSIFVYGSEIFPTSHRNTCLGICAVISRLGGAIAPYSKNLDTIWPKLSIVLFASMSLIAALLSLVLPETGKIKSLIRKKKENF</sequence>
<feature type="domain" description="Major facilitator superfamily (MFS) profile" evidence="6">
    <location>
        <begin position="84"/>
        <end position="510"/>
    </location>
</feature>
<keyword evidence="2 5" id="KW-0812">Transmembrane</keyword>
<keyword evidence="4 5" id="KW-0472">Membrane</keyword>
<feature type="transmembrane region" description="Helical" evidence="5">
    <location>
        <begin position="422"/>
        <end position="445"/>
    </location>
</feature>
<dbReference type="STRING" id="174720.A0A0N5C322"/>
<dbReference type="GO" id="GO:0022857">
    <property type="term" value="F:transmembrane transporter activity"/>
    <property type="evidence" value="ECO:0007669"/>
    <property type="project" value="InterPro"/>
</dbReference>
<evidence type="ECO:0000313" key="7">
    <source>
        <dbReference type="Proteomes" id="UP000046392"/>
    </source>
</evidence>
<dbReference type="CDD" id="cd17317">
    <property type="entry name" value="MFS_SLC22"/>
    <property type="match status" value="1"/>
</dbReference>
<proteinExistence type="predicted"/>
<evidence type="ECO:0000256" key="2">
    <source>
        <dbReference type="ARBA" id="ARBA00022692"/>
    </source>
</evidence>
<feature type="transmembrane region" description="Helical" evidence="5">
    <location>
        <begin position="482"/>
        <end position="505"/>
    </location>
</feature>
<dbReference type="Pfam" id="PF00083">
    <property type="entry name" value="Sugar_tr"/>
    <property type="match status" value="1"/>
</dbReference>
<dbReference type="PANTHER" id="PTHR24064">
    <property type="entry name" value="SOLUTE CARRIER FAMILY 22 MEMBER"/>
    <property type="match status" value="1"/>
</dbReference>
<feature type="transmembrane region" description="Helical" evidence="5">
    <location>
        <begin position="335"/>
        <end position="357"/>
    </location>
</feature>
<feature type="transmembrane region" description="Helical" evidence="5">
    <location>
        <begin position="457"/>
        <end position="476"/>
    </location>
</feature>
<dbReference type="GO" id="GO:0016020">
    <property type="term" value="C:membrane"/>
    <property type="evidence" value="ECO:0007669"/>
    <property type="project" value="UniProtKB-SubCell"/>
</dbReference>
<feature type="transmembrane region" description="Helical" evidence="5">
    <location>
        <begin position="397"/>
        <end position="416"/>
    </location>
</feature>
<feature type="transmembrane region" description="Helical" evidence="5">
    <location>
        <begin position="369"/>
        <end position="390"/>
    </location>
</feature>
<dbReference type="Gene3D" id="1.20.1250.20">
    <property type="entry name" value="MFS general substrate transporter like domains"/>
    <property type="match status" value="1"/>
</dbReference>
<feature type="transmembrane region" description="Helical" evidence="5">
    <location>
        <begin position="212"/>
        <end position="235"/>
    </location>
</feature>
<evidence type="ECO:0000256" key="4">
    <source>
        <dbReference type="ARBA" id="ARBA00023136"/>
    </source>
</evidence>
<feature type="transmembrane region" description="Helical" evidence="5">
    <location>
        <begin position="247"/>
        <end position="268"/>
    </location>
</feature>
<feature type="transmembrane region" description="Helical" evidence="5">
    <location>
        <begin position="179"/>
        <end position="200"/>
    </location>
</feature>
<dbReference type="InterPro" id="IPR005828">
    <property type="entry name" value="MFS_sugar_transport-like"/>
</dbReference>
<reference evidence="8" key="1">
    <citation type="submission" date="2017-02" db="UniProtKB">
        <authorList>
            <consortium name="WormBaseParasite"/>
        </authorList>
    </citation>
    <scope>IDENTIFICATION</scope>
</reference>
<evidence type="ECO:0000256" key="1">
    <source>
        <dbReference type="ARBA" id="ARBA00004141"/>
    </source>
</evidence>
<evidence type="ECO:0000256" key="3">
    <source>
        <dbReference type="ARBA" id="ARBA00022989"/>
    </source>
</evidence>
<dbReference type="PROSITE" id="PS50850">
    <property type="entry name" value="MFS"/>
    <property type="match status" value="1"/>
</dbReference>